<dbReference type="GO" id="GO:0008168">
    <property type="term" value="F:methyltransferase activity"/>
    <property type="evidence" value="ECO:0007669"/>
    <property type="project" value="UniProtKB-KW"/>
</dbReference>
<dbReference type="EC" id="2.1.1.37" evidence="7"/>
<evidence type="ECO:0000256" key="7">
    <source>
        <dbReference type="RuleBase" id="RU000417"/>
    </source>
</evidence>
<dbReference type="PROSITE" id="PS51679">
    <property type="entry name" value="SAM_MT_C5"/>
    <property type="match status" value="1"/>
</dbReference>
<accession>A0ABY5KIB6</accession>
<comment type="similarity">
    <text evidence="5 6">Belongs to the class I-like SAM-binding methyltransferase superfamily. C5-methyltransferase family.</text>
</comment>
<evidence type="ECO:0000256" key="1">
    <source>
        <dbReference type="ARBA" id="ARBA00022603"/>
    </source>
</evidence>
<protein>
    <recommendedName>
        <fullName evidence="7">Cytosine-specific methyltransferase</fullName>
        <ecNumber evidence="7">2.1.1.37</ecNumber>
    </recommendedName>
</protein>
<dbReference type="PRINTS" id="PR00105">
    <property type="entry name" value="C5METTRFRASE"/>
</dbReference>
<keyword evidence="1 5" id="KW-0489">Methyltransferase</keyword>
<keyword evidence="4" id="KW-0680">Restriction system</keyword>
<dbReference type="EMBL" id="CP101990">
    <property type="protein sequence ID" value="UUI69585.1"/>
    <property type="molecule type" value="Genomic_DNA"/>
</dbReference>
<dbReference type="Gene3D" id="3.90.120.10">
    <property type="entry name" value="DNA Methylase, subunit A, domain 2"/>
    <property type="match status" value="1"/>
</dbReference>
<dbReference type="InterPro" id="IPR029063">
    <property type="entry name" value="SAM-dependent_MTases_sf"/>
</dbReference>
<dbReference type="SUPFAM" id="SSF53335">
    <property type="entry name" value="S-adenosyl-L-methionine-dependent methyltransferases"/>
    <property type="match status" value="1"/>
</dbReference>
<evidence type="ECO:0000256" key="3">
    <source>
        <dbReference type="ARBA" id="ARBA00022691"/>
    </source>
</evidence>
<reference evidence="9 10" key="1">
    <citation type="submission" date="2022-07" db="EMBL/GenBank/DDBJ databases">
        <title>Novel species in genus Aeromicrobium.</title>
        <authorList>
            <person name="Ye L."/>
        </authorList>
    </citation>
    <scope>NUCLEOTIDE SEQUENCE [LARGE SCALE GENOMIC DNA]</scope>
    <source>
        <strain evidence="10">zg-Y50</strain>
    </source>
</reference>
<keyword evidence="10" id="KW-1185">Reference proteome</keyword>
<dbReference type="InterPro" id="IPR031303">
    <property type="entry name" value="C5_meth_CS"/>
</dbReference>
<evidence type="ECO:0000256" key="5">
    <source>
        <dbReference type="PROSITE-ProRule" id="PRU01016"/>
    </source>
</evidence>
<dbReference type="Proteomes" id="UP001315860">
    <property type="component" value="Chromosome"/>
</dbReference>
<gene>
    <name evidence="9" type="ORF">NP095_05680</name>
</gene>
<evidence type="ECO:0000256" key="2">
    <source>
        <dbReference type="ARBA" id="ARBA00022679"/>
    </source>
</evidence>
<dbReference type="PROSITE" id="PS00094">
    <property type="entry name" value="C5_MTASE_1"/>
    <property type="match status" value="1"/>
</dbReference>
<dbReference type="InterPro" id="IPR050390">
    <property type="entry name" value="C5-Methyltransferase"/>
</dbReference>
<dbReference type="RefSeq" id="WP_256766122.1">
    <property type="nucleotide sequence ID" value="NZ_CP101990.1"/>
</dbReference>
<dbReference type="PANTHER" id="PTHR10629">
    <property type="entry name" value="CYTOSINE-SPECIFIC METHYLTRANSFERASE"/>
    <property type="match status" value="1"/>
</dbReference>
<organism evidence="9 10">
    <name type="scientific">Aeromicrobium duanguangcaii</name>
    <dbReference type="NCBI Taxonomy" id="2968086"/>
    <lineage>
        <taxon>Bacteria</taxon>
        <taxon>Bacillati</taxon>
        <taxon>Actinomycetota</taxon>
        <taxon>Actinomycetes</taxon>
        <taxon>Propionibacteriales</taxon>
        <taxon>Nocardioidaceae</taxon>
        <taxon>Aeromicrobium</taxon>
    </lineage>
</organism>
<evidence type="ECO:0000313" key="9">
    <source>
        <dbReference type="EMBL" id="UUI69585.1"/>
    </source>
</evidence>
<dbReference type="PANTHER" id="PTHR10629:SF52">
    <property type="entry name" value="DNA (CYTOSINE-5)-METHYLTRANSFERASE 1"/>
    <property type="match status" value="1"/>
</dbReference>
<sequence length="392" mass="42970">MSTHTPSSDSGPAAAKPKSREPKITTLDLFAGAGGLTEGLNAAPGRRFKAVRAVEMDSAAAATYTLNHGGQLRDSKVVGGPVYVGAIEDWLAKEDVPEVDVVVGGPPCQGFSTLNRAGVGSHRNELWKLYAETVERATPQYFVLENVPAFLKSEQWGVFREALDGGILKNYEIEFAVLNAADYGAFQARKRVIVIGRHKDLPALGLPKKTHEGAHRNLAEALLGVPRAVDRIGIPEGRVEFRGGEFPGCFRTRELHIGRPYRQLSLDRFAAISHDGGSRSELPDDLKAPCWRKHAKGTGDVMGRLYWDKPSVTIRTEFYKPEKGRYIHPDQDRVITHYEAALVQGFRKDYRWVGTRDDIARQIGNAVPIPLGAAIGHVLVDALPRVETGPMP</sequence>
<feature type="compositionally biased region" description="Polar residues" evidence="8">
    <location>
        <begin position="1"/>
        <end position="10"/>
    </location>
</feature>
<comment type="catalytic activity">
    <reaction evidence="7">
        <text>a 2'-deoxycytidine in DNA + S-adenosyl-L-methionine = a 5-methyl-2'-deoxycytidine in DNA + S-adenosyl-L-homocysteine + H(+)</text>
        <dbReference type="Rhea" id="RHEA:13681"/>
        <dbReference type="Rhea" id="RHEA-COMP:11369"/>
        <dbReference type="Rhea" id="RHEA-COMP:11370"/>
        <dbReference type="ChEBI" id="CHEBI:15378"/>
        <dbReference type="ChEBI" id="CHEBI:57856"/>
        <dbReference type="ChEBI" id="CHEBI:59789"/>
        <dbReference type="ChEBI" id="CHEBI:85452"/>
        <dbReference type="ChEBI" id="CHEBI:85454"/>
        <dbReference type="EC" id="2.1.1.37"/>
    </reaction>
</comment>
<feature type="active site" evidence="5">
    <location>
        <position position="108"/>
    </location>
</feature>
<dbReference type="Gene3D" id="3.40.50.150">
    <property type="entry name" value="Vaccinia Virus protein VP39"/>
    <property type="match status" value="1"/>
</dbReference>
<feature type="region of interest" description="Disordered" evidence="8">
    <location>
        <begin position="1"/>
        <end position="22"/>
    </location>
</feature>
<dbReference type="Pfam" id="PF00145">
    <property type="entry name" value="DNA_methylase"/>
    <property type="match status" value="2"/>
</dbReference>
<evidence type="ECO:0000256" key="4">
    <source>
        <dbReference type="ARBA" id="ARBA00022747"/>
    </source>
</evidence>
<dbReference type="InterPro" id="IPR001525">
    <property type="entry name" value="C5_MeTfrase"/>
</dbReference>
<dbReference type="PROSITE" id="PS00095">
    <property type="entry name" value="C5_MTASE_2"/>
    <property type="match status" value="1"/>
</dbReference>
<keyword evidence="3 5" id="KW-0949">S-adenosyl-L-methionine</keyword>
<keyword evidence="2 5" id="KW-0808">Transferase</keyword>
<evidence type="ECO:0000256" key="6">
    <source>
        <dbReference type="RuleBase" id="RU000416"/>
    </source>
</evidence>
<proteinExistence type="inferred from homology"/>
<name>A0ABY5KIB6_9ACTN</name>
<evidence type="ECO:0000313" key="10">
    <source>
        <dbReference type="Proteomes" id="UP001315860"/>
    </source>
</evidence>
<dbReference type="GO" id="GO:0032259">
    <property type="term" value="P:methylation"/>
    <property type="evidence" value="ECO:0007669"/>
    <property type="project" value="UniProtKB-KW"/>
</dbReference>
<dbReference type="InterPro" id="IPR018117">
    <property type="entry name" value="C5_DNA_meth_AS"/>
</dbReference>
<dbReference type="NCBIfam" id="TIGR00675">
    <property type="entry name" value="dcm"/>
    <property type="match status" value="1"/>
</dbReference>
<evidence type="ECO:0000256" key="8">
    <source>
        <dbReference type="SAM" id="MobiDB-lite"/>
    </source>
</evidence>